<name>A0A165ICW7_9APHY</name>
<accession>A0A165ICW7</accession>
<keyword evidence="3" id="KW-0687">Ribonucleoprotein</keyword>
<dbReference type="GO" id="GO:0005840">
    <property type="term" value="C:ribosome"/>
    <property type="evidence" value="ECO:0007669"/>
    <property type="project" value="UniProtKB-KW"/>
</dbReference>
<feature type="region of interest" description="Disordered" evidence="4">
    <location>
        <begin position="40"/>
        <end position="59"/>
    </location>
</feature>
<organism evidence="5 6">
    <name type="scientific">Laetiporus sulphureus 93-53</name>
    <dbReference type="NCBI Taxonomy" id="1314785"/>
    <lineage>
        <taxon>Eukaryota</taxon>
        <taxon>Fungi</taxon>
        <taxon>Dikarya</taxon>
        <taxon>Basidiomycota</taxon>
        <taxon>Agaricomycotina</taxon>
        <taxon>Agaricomycetes</taxon>
        <taxon>Polyporales</taxon>
        <taxon>Laetiporus</taxon>
    </lineage>
</organism>
<evidence type="ECO:0000256" key="2">
    <source>
        <dbReference type="ARBA" id="ARBA00022980"/>
    </source>
</evidence>
<dbReference type="AlphaFoldDB" id="A0A165ICW7"/>
<evidence type="ECO:0000313" key="6">
    <source>
        <dbReference type="Proteomes" id="UP000076871"/>
    </source>
</evidence>
<dbReference type="Gene3D" id="3.30.420.80">
    <property type="entry name" value="Ribosomal protein S11"/>
    <property type="match status" value="1"/>
</dbReference>
<keyword evidence="6" id="KW-1185">Reference proteome</keyword>
<sequence length="211" mass="23047">MSLLTRRIFSLSLPRRSCGAAYLSTEGSIESFFDSLAKASTAETTTPPTTTLAADEGPPIGEMYPKQEFQNPLRAVGTAGRYATYVSEQRPIYSVHVKSSRTNTIITLTRPNRTVLKTLTGGSVGFKGSNRSSYEAGYKCAVGVFERLQQEMGVEDLSWQLFYNGFGTGREAMQKALTGDEGLNVKSALVRITDNTPIKIGGTRSKKAKRR</sequence>
<dbReference type="HAMAP" id="MF_01310">
    <property type="entry name" value="Ribosomal_uS11"/>
    <property type="match status" value="1"/>
</dbReference>
<comment type="similarity">
    <text evidence="1">Belongs to the universal ribosomal protein uS11 family.</text>
</comment>
<dbReference type="GeneID" id="63818620"/>
<gene>
    <name evidence="5" type="ORF">LAESUDRAFT_20978</name>
</gene>
<dbReference type="InterPro" id="IPR036967">
    <property type="entry name" value="Ribosomal_uS11_sf"/>
</dbReference>
<dbReference type="Proteomes" id="UP000076871">
    <property type="component" value="Unassembled WGS sequence"/>
</dbReference>
<dbReference type="GO" id="GO:1990904">
    <property type="term" value="C:ribonucleoprotein complex"/>
    <property type="evidence" value="ECO:0007669"/>
    <property type="project" value="UniProtKB-KW"/>
</dbReference>
<reference evidence="5 6" key="1">
    <citation type="journal article" date="2016" name="Mol. Biol. Evol.">
        <title>Comparative Genomics of Early-Diverging Mushroom-Forming Fungi Provides Insights into the Origins of Lignocellulose Decay Capabilities.</title>
        <authorList>
            <person name="Nagy L.G."/>
            <person name="Riley R."/>
            <person name="Tritt A."/>
            <person name="Adam C."/>
            <person name="Daum C."/>
            <person name="Floudas D."/>
            <person name="Sun H."/>
            <person name="Yadav J.S."/>
            <person name="Pangilinan J."/>
            <person name="Larsson K.H."/>
            <person name="Matsuura K."/>
            <person name="Barry K."/>
            <person name="Labutti K."/>
            <person name="Kuo R."/>
            <person name="Ohm R.A."/>
            <person name="Bhattacharya S.S."/>
            <person name="Shirouzu T."/>
            <person name="Yoshinaga Y."/>
            <person name="Martin F.M."/>
            <person name="Grigoriev I.V."/>
            <person name="Hibbett D.S."/>
        </authorList>
    </citation>
    <scope>NUCLEOTIDE SEQUENCE [LARGE SCALE GENOMIC DNA]</scope>
    <source>
        <strain evidence="5 6">93-53</strain>
    </source>
</reference>
<feature type="compositionally biased region" description="Low complexity" evidence="4">
    <location>
        <begin position="40"/>
        <end position="54"/>
    </location>
</feature>
<evidence type="ECO:0000256" key="3">
    <source>
        <dbReference type="ARBA" id="ARBA00023274"/>
    </source>
</evidence>
<dbReference type="FunCoup" id="A0A165ICW7">
    <property type="interactions" value="125"/>
</dbReference>
<evidence type="ECO:0000313" key="5">
    <source>
        <dbReference type="EMBL" id="KZT12907.1"/>
    </source>
</evidence>
<evidence type="ECO:0000256" key="1">
    <source>
        <dbReference type="ARBA" id="ARBA00006194"/>
    </source>
</evidence>
<dbReference type="PANTHER" id="PTHR11759">
    <property type="entry name" value="40S RIBOSOMAL PROTEIN S14/30S RIBOSOMAL PROTEIN S11"/>
    <property type="match status" value="1"/>
</dbReference>
<dbReference type="InParanoid" id="A0A165ICW7"/>
<evidence type="ECO:0000256" key="4">
    <source>
        <dbReference type="SAM" id="MobiDB-lite"/>
    </source>
</evidence>
<dbReference type="InterPro" id="IPR001971">
    <property type="entry name" value="Ribosomal_uS11"/>
</dbReference>
<dbReference type="RefSeq" id="XP_040770417.1">
    <property type="nucleotide sequence ID" value="XM_040901588.1"/>
</dbReference>
<dbReference type="STRING" id="1314785.A0A165ICW7"/>
<dbReference type="GO" id="GO:0006412">
    <property type="term" value="P:translation"/>
    <property type="evidence" value="ECO:0007669"/>
    <property type="project" value="InterPro"/>
</dbReference>
<dbReference type="OrthoDB" id="1654884at2759"/>
<dbReference type="Pfam" id="PF00411">
    <property type="entry name" value="Ribosomal_S11"/>
    <property type="match status" value="1"/>
</dbReference>
<dbReference type="SUPFAM" id="SSF53137">
    <property type="entry name" value="Translational machinery components"/>
    <property type="match status" value="1"/>
</dbReference>
<proteinExistence type="inferred from homology"/>
<dbReference type="GO" id="GO:0003735">
    <property type="term" value="F:structural constituent of ribosome"/>
    <property type="evidence" value="ECO:0007669"/>
    <property type="project" value="InterPro"/>
</dbReference>
<protein>
    <submittedName>
        <fullName evidence="5">Translational machinery component</fullName>
    </submittedName>
</protein>
<dbReference type="EMBL" id="KV427605">
    <property type="protein sequence ID" value="KZT12907.1"/>
    <property type="molecule type" value="Genomic_DNA"/>
</dbReference>
<keyword evidence="2" id="KW-0689">Ribosomal protein</keyword>